<keyword evidence="17" id="KW-1185">Reference proteome</keyword>
<evidence type="ECO:0000256" key="5">
    <source>
        <dbReference type="ARBA" id="ARBA00022692"/>
    </source>
</evidence>
<dbReference type="Proteomes" id="UP000218231">
    <property type="component" value="Unassembled WGS sequence"/>
</dbReference>
<dbReference type="Pfam" id="PF02931">
    <property type="entry name" value="Neur_chan_LBD"/>
    <property type="match status" value="1"/>
</dbReference>
<dbReference type="InterPro" id="IPR036734">
    <property type="entry name" value="Neur_chan_lig-bd_sf"/>
</dbReference>
<keyword evidence="4" id="KW-1003">Cell membrane</keyword>
<evidence type="ECO:0000256" key="8">
    <source>
        <dbReference type="ARBA" id="ARBA00023065"/>
    </source>
</evidence>
<dbReference type="InterPro" id="IPR006029">
    <property type="entry name" value="Neurotrans-gated_channel_TM"/>
</dbReference>
<keyword evidence="10" id="KW-0325">Glycoprotein</keyword>
<dbReference type="SUPFAM" id="SSF90112">
    <property type="entry name" value="Neurotransmitter-gated ion-channel transmembrane pore"/>
    <property type="match status" value="1"/>
</dbReference>
<dbReference type="PRINTS" id="PR00252">
    <property type="entry name" value="NRIONCHANNEL"/>
</dbReference>
<evidence type="ECO:0008006" key="18">
    <source>
        <dbReference type="Google" id="ProtNLM"/>
    </source>
</evidence>
<evidence type="ECO:0000256" key="9">
    <source>
        <dbReference type="ARBA" id="ARBA00023136"/>
    </source>
</evidence>
<feature type="domain" description="Neurotransmitter-gated ion-channel transmembrane" evidence="15">
    <location>
        <begin position="338"/>
        <end position="398"/>
    </location>
</feature>
<reference evidence="16 17" key="1">
    <citation type="journal article" date="2017" name="Curr. Biol.">
        <title>Genome architecture and evolution of a unichromosomal asexual nematode.</title>
        <authorList>
            <person name="Fradin H."/>
            <person name="Zegar C."/>
            <person name="Gutwein M."/>
            <person name="Lucas J."/>
            <person name="Kovtun M."/>
            <person name="Corcoran D."/>
            <person name="Baugh L.R."/>
            <person name="Kiontke K."/>
            <person name="Gunsalus K."/>
            <person name="Fitch D.H."/>
            <person name="Piano F."/>
        </authorList>
    </citation>
    <scope>NUCLEOTIDE SEQUENCE [LARGE SCALE GENOMIC DNA]</scope>
    <source>
        <strain evidence="16">PF1309</strain>
    </source>
</reference>
<name>A0A2A2LQA9_9BILA</name>
<dbReference type="SUPFAM" id="SSF63712">
    <property type="entry name" value="Nicotinic receptor ligand binding domain-like"/>
    <property type="match status" value="1"/>
</dbReference>
<dbReference type="FunFam" id="2.70.170.10:FF:000031">
    <property type="entry name" value="AcetylCholine Receptor"/>
    <property type="match status" value="1"/>
</dbReference>
<feature type="transmembrane region" description="Helical" evidence="13">
    <location>
        <begin position="332"/>
        <end position="355"/>
    </location>
</feature>
<evidence type="ECO:0000259" key="15">
    <source>
        <dbReference type="Pfam" id="PF02932"/>
    </source>
</evidence>
<keyword evidence="11" id="KW-1071">Ligand-gated ion channel</keyword>
<dbReference type="InterPro" id="IPR006201">
    <property type="entry name" value="Neur_channel"/>
</dbReference>
<keyword evidence="3 13" id="KW-0813">Transport</keyword>
<dbReference type="AlphaFoldDB" id="A0A2A2LQA9"/>
<organism evidence="16 17">
    <name type="scientific">Diploscapter pachys</name>
    <dbReference type="NCBI Taxonomy" id="2018661"/>
    <lineage>
        <taxon>Eukaryota</taxon>
        <taxon>Metazoa</taxon>
        <taxon>Ecdysozoa</taxon>
        <taxon>Nematoda</taxon>
        <taxon>Chromadorea</taxon>
        <taxon>Rhabditida</taxon>
        <taxon>Rhabditina</taxon>
        <taxon>Rhabditomorpha</taxon>
        <taxon>Rhabditoidea</taxon>
        <taxon>Rhabditidae</taxon>
        <taxon>Diploscapter</taxon>
    </lineage>
</organism>
<dbReference type="InterPro" id="IPR038050">
    <property type="entry name" value="Neuro_actylchol_rec"/>
</dbReference>
<dbReference type="CDD" id="cd19051">
    <property type="entry name" value="LGIC_TM_cation"/>
    <property type="match status" value="1"/>
</dbReference>
<protein>
    <recommendedName>
        <fullName evidence="18">Neurotransmitter-gated ion-channel ligand-binding domain-containing protein</fullName>
    </recommendedName>
</protein>
<dbReference type="GO" id="GO:0005230">
    <property type="term" value="F:extracellular ligand-gated monoatomic ion channel activity"/>
    <property type="evidence" value="ECO:0007669"/>
    <property type="project" value="InterPro"/>
</dbReference>
<evidence type="ECO:0000256" key="6">
    <source>
        <dbReference type="ARBA" id="ARBA00022729"/>
    </source>
</evidence>
<dbReference type="InterPro" id="IPR018000">
    <property type="entry name" value="Neurotransmitter_ion_chnl_CS"/>
</dbReference>
<keyword evidence="12 13" id="KW-0407">Ion channel</keyword>
<dbReference type="PROSITE" id="PS00236">
    <property type="entry name" value="NEUROTR_ION_CHANNEL"/>
    <property type="match status" value="1"/>
</dbReference>
<gene>
    <name evidence="16" type="ORF">WR25_07580</name>
</gene>
<evidence type="ECO:0000313" key="17">
    <source>
        <dbReference type="Proteomes" id="UP000218231"/>
    </source>
</evidence>
<comment type="caution">
    <text evidence="13">Lacks conserved residue(s) required for the propagation of feature annotation.</text>
</comment>
<evidence type="ECO:0000256" key="11">
    <source>
        <dbReference type="ARBA" id="ARBA00023286"/>
    </source>
</evidence>
<dbReference type="GO" id="GO:0005886">
    <property type="term" value="C:plasma membrane"/>
    <property type="evidence" value="ECO:0007669"/>
    <property type="project" value="UniProtKB-SubCell"/>
</dbReference>
<dbReference type="EMBL" id="LIAE01006521">
    <property type="protein sequence ID" value="PAV88338.1"/>
    <property type="molecule type" value="Genomic_DNA"/>
</dbReference>
<dbReference type="Gene3D" id="1.20.58.390">
    <property type="entry name" value="Neurotransmitter-gated ion-channel transmembrane domain"/>
    <property type="match status" value="1"/>
</dbReference>
<sequence length="512" mass="60002">MKIASRNDVTRLFLQLSLIIKCGLKSAFGMVNELEKHGTQIILSQSTGNISLWFEANAHHSMEDWIDTEEYRLNFRRSLEVDFTGLNASFIEELEAERERFYQDLETGRFSNVRRRLIEDLLDPEYYEKAVHPKRNHLMPTRVNVSMSLYQILDVNEHMQSLEVNVWMVQNWYDEFLDFNPRDYEMINKTIVPHDEIWIPDTYLYNSETLEQKKVESIMHAQIETGYWANDGLGARVQLMFPAIYKLSCRMHVLWFPYDVQNCTFIISSWTHDMETIDYWPTRNEVNLQNMARNEEWEVISFDFERVEQNFKCCKHPWVMLYAHLIIRRKPLYYIVNLVIPTSIITIVAVVGFFTPSSSSSERDEKLYLGINTLLTMSVMMLMVCNQMPSTSTYVPLMTIHSQKHNCRPLSRSVRRLINNSFVETFILTPPTSLIELWTEFGIVTERRMSMSKLDPILLAQLDPISVFSIIISNISIMPPIPAYAPGTTSLLRIDILTNQRFIVLIVHFEIG</sequence>
<keyword evidence="6" id="KW-0732">Signal</keyword>
<evidence type="ECO:0000256" key="3">
    <source>
        <dbReference type="ARBA" id="ARBA00022448"/>
    </source>
</evidence>
<evidence type="ECO:0000313" key="16">
    <source>
        <dbReference type="EMBL" id="PAV88338.1"/>
    </source>
</evidence>
<keyword evidence="7 13" id="KW-1133">Transmembrane helix</keyword>
<keyword evidence="5 13" id="KW-0812">Transmembrane</keyword>
<accession>A0A2A2LQA9</accession>
<evidence type="ECO:0000256" key="12">
    <source>
        <dbReference type="ARBA" id="ARBA00023303"/>
    </source>
</evidence>
<evidence type="ECO:0000256" key="4">
    <source>
        <dbReference type="ARBA" id="ARBA00022475"/>
    </source>
</evidence>
<dbReference type="STRING" id="2018661.A0A2A2LQA9"/>
<evidence type="ECO:0000256" key="10">
    <source>
        <dbReference type="ARBA" id="ARBA00023180"/>
    </source>
</evidence>
<evidence type="ECO:0000259" key="14">
    <source>
        <dbReference type="Pfam" id="PF02931"/>
    </source>
</evidence>
<comment type="caution">
    <text evidence="16">The sequence shown here is derived from an EMBL/GenBank/DDBJ whole genome shotgun (WGS) entry which is preliminary data.</text>
</comment>
<dbReference type="Gene3D" id="2.70.170.10">
    <property type="entry name" value="Neurotransmitter-gated ion-channel ligand-binding domain"/>
    <property type="match status" value="1"/>
</dbReference>
<dbReference type="Pfam" id="PF02932">
    <property type="entry name" value="Neur_chan_memb"/>
    <property type="match status" value="1"/>
</dbReference>
<proteinExistence type="inferred from homology"/>
<dbReference type="PANTHER" id="PTHR18945">
    <property type="entry name" value="NEUROTRANSMITTER GATED ION CHANNEL"/>
    <property type="match status" value="1"/>
</dbReference>
<feature type="transmembrane region" description="Helical" evidence="13">
    <location>
        <begin position="367"/>
        <end position="385"/>
    </location>
</feature>
<feature type="domain" description="Neurotransmitter-gated ion-channel ligand-binding" evidence="14">
    <location>
        <begin position="115"/>
        <end position="331"/>
    </location>
</feature>
<keyword evidence="8 13" id="KW-0406">Ion transport</keyword>
<dbReference type="InterPro" id="IPR006202">
    <property type="entry name" value="Neur_chan_lig-bd"/>
</dbReference>
<comment type="similarity">
    <text evidence="2">Belongs to the ligand-gated ion channel (TC 1.A.9) family. Acetylcholine receptor (TC 1.A.9.1) subfamily.</text>
</comment>
<comment type="subcellular location">
    <subcellularLocation>
        <location evidence="1">Cell membrane</location>
        <topology evidence="1">Multi-pass membrane protein</topology>
    </subcellularLocation>
</comment>
<dbReference type="OrthoDB" id="5816887at2759"/>
<keyword evidence="9 13" id="KW-0472">Membrane</keyword>
<dbReference type="GO" id="GO:0004888">
    <property type="term" value="F:transmembrane signaling receptor activity"/>
    <property type="evidence" value="ECO:0007669"/>
    <property type="project" value="InterPro"/>
</dbReference>
<evidence type="ECO:0000256" key="13">
    <source>
        <dbReference type="RuleBase" id="RU000687"/>
    </source>
</evidence>
<evidence type="ECO:0000256" key="2">
    <source>
        <dbReference type="ARBA" id="ARBA00009237"/>
    </source>
</evidence>
<evidence type="ECO:0000256" key="1">
    <source>
        <dbReference type="ARBA" id="ARBA00004651"/>
    </source>
</evidence>
<evidence type="ECO:0000256" key="7">
    <source>
        <dbReference type="ARBA" id="ARBA00022989"/>
    </source>
</evidence>
<dbReference type="InterPro" id="IPR036719">
    <property type="entry name" value="Neuro-gated_channel_TM_sf"/>
</dbReference>